<keyword evidence="1" id="KW-0472">Membrane</keyword>
<dbReference type="Proteomes" id="UP000193560">
    <property type="component" value="Unassembled WGS sequence"/>
</dbReference>
<gene>
    <name evidence="2" type="ORF">BCR42DRAFT_306421</name>
</gene>
<dbReference type="EMBL" id="MCGE01000034">
    <property type="protein sequence ID" value="ORZ07603.1"/>
    <property type="molecule type" value="Genomic_DNA"/>
</dbReference>
<evidence type="ECO:0000313" key="3">
    <source>
        <dbReference type="Proteomes" id="UP000193560"/>
    </source>
</evidence>
<keyword evidence="1" id="KW-0812">Transmembrane</keyword>
<keyword evidence="1" id="KW-1133">Transmembrane helix</keyword>
<dbReference type="AlphaFoldDB" id="A0A1X2I227"/>
<feature type="non-terminal residue" evidence="2">
    <location>
        <position position="1"/>
    </location>
</feature>
<evidence type="ECO:0000313" key="2">
    <source>
        <dbReference type="EMBL" id="ORZ07603.1"/>
    </source>
</evidence>
<keyword evidence="3" id="KW-1185">Reference proteome</keyword>
<name>A0A1X2I227_9FUNG</name>
<comment type="caution">
    <text evidence="2">The sequence shown here is derived from an EMBL/GenBank/DDBJ whole genome shotgun (WGS) entry which is preliminary data.</text>
</comment>
<protein>
    <recommendedName>
        <fullName evidence="4">Ferric oxidoreductase domain-containing protein</fullName>
    </recommendedName>
</protein>
<dbReference type="OrthoDB" id="10405616at2759"/>
<evidence type="ECO:0000256" key="1">
    <source>
        <dbReference type="SAM" id="Phobius"/>
    </source>
</evidence>
<feature type="transmembrane region" description="Helical" evidence="1">
    <location>
        <begin position="41"/>
        <end position="63"/>
    </location>
</feature>
<sequence length="91" mass="10390">AYLFPRNLLKGIGTLVLVMSFMSGIGMVATFFQIATWRAIHVVYTVGMALACIFHIALILLCYDYAVHLHSMLWVVWENAPNEYHVFVQNK</sequence>
<feature type="non-terminal residue" evidence="2">
    <location>
        <position position="91"/>
    </location>
</feature>
<accession>A0A1X2I227</accession>
<reference evidence="2 3" key="1">
    <citation type="submission" date="2016-07" db="EMBL/GenBank/DDBJ databases">
        <title>Pervasive Adenine N6-methylation of Active Genes in Fungi.</title>
        <authorList>
            <consortium name="DOE Joint Genome Institute"/>
            <person name="Mondo S.J."/>
            <person name="Dannebaum R.O."/>
            <person name="Kuo R.C."/>
            <person name="Labutti K."/>
            <person name="Haridas S."/>
            <person name="Kuo A."/>
            <person name="Salamov A."/>
            <person name="Ahrendt S.R."/>
            <person name="Lipzen A."/>
            <person name="Sullivan W."/>
            <person name="Andreopoulos W.B."/>
            <person name="Clum A."/>
            <person name="Lindquist E."/>
            <person name="Daum C."/>
            <person name="Ramamoorthy G.K."/>
            <person name="Gryganskyi A."/>
            <person name="Culley D."/>
            <person name="Magnuson J.K."/>
            <person name="James T.Y."/>
            <person name="O'Malley M.A."/>
            <person name="Stajich J.E."/>
            <person name="Spatafora J.W."/>
            <person name="Visel A."/>
            <person name="Grigoriev I.V."/>
        </authorList>
    </citation>
    <scope>NUCLEOTIDE SEQUENCE [LARGE SCALE GENOMIC DNA]</scope>
    <source>
        <strain evidence="2 3">NRRL 1336</strain>
    </source>
</reference>
<proteinExistence type="predicted"/>
<feature type="transmembrane region" description="Helical" evidence="1">
    <location>
        <begin position="12"/>
        <end position="35"/>
    </location>
</feature>
<evidence type="ECO:0008006" key="4">
    <source>
        <dbReference type="Google" id="ProtNLM"/>
    </source>
</evidence>
<organism evidence="2 3">
    <name type="scientific">Absidia repens</name>
    <dbReference type="NCBI Taxonomy" id="90262"/>
    <lineage>
        <taxon>Eukaryota</taxon>
        <taxon>Fungi</taxon>
        <taxon>Fungi incertae sedis</taxon>
        <taxon>Mucoromycota</taxon>
        <taxon>Mucoromycotina</taxon>
        <taxon>Mucoromycetes</taxon>
        <taxon>Mucorales</taxon>
        <taxon>Cunninghamellaceae</taxon>
        <taxon>Absidia</taxon>
    </lineage>
</organism>
<dbReference type="STRING" id="90262.A0A1X2I227"/>